<sequence>MVRIRQVYNADLELKFKIIIRRYWDDRLDTMEQPHLFDAISNYKVDAAQDLQEVLNRIESFISCTNLAIEDAIPETKALAKGLLDILSGNCYVPMKIVSPSGNFHICGAKLRVRRTPHVSCNAHTDAGLHNAIEATHKLPISKNEK</sequence>
<dbReference type="EMBL" id="JAYMYQ010000004">
    <property type="protein sequence ID" value="KAK7340076.1"/>
    <property type="molecule type" value="Genomic_DNA"/>
</dbReference>
<evidence type="ECO:0000313" key="1">
    <source>
        <dbReference type="EMBL" id="KAK7340076.1"/>
    </source>
</evidence>
<reference evidence="1 2" key="1">
    <citation type="submission" date="2024-01" db="EMBL/GenBank/DDBJ databases">
        <title>The genomes of 5 underutilized Papilionoideae crops provide insights into root nodulation and disease resistanc.</title>
        <authorList>
            <person name="Jiang F."/>
        </authorList>
    </citation>
    <scope>NUCLEOTIDE SEQUENCE [LARGE SCALE GENOMIC DNA]</scope>
    <source>
        <strain evidence="1">LVBAO_FW01</strain>
        <tissue evidence="1">Leaves</tissue>
    </source>
</reference>
<comment type="caution">
    <text evidence="1">The sequence shown here is derived from an EMBL/GenBank/DDBJ whole genome shotgun (WGS) entry which is preliminary data.</text>
</comment>
<gene>
    <name evidence="1" type="ORF">VNO77_20769</name>
</gene>
<dbReference type="Proteomes" id="UP001367508">
    <property type="component" value="Unassembled WGS sequence"/>
</dbReference>
<protein>
    <submittedName>
        <fullName evidence="1">Uncharacterized protein</fullName>
    </submittedName>
</protein>
<accession>A0AAN9LQR2</accession>
<evidence type="ECO:0000313" key="2">
    <source>
        <dbReference type="Proteomes" id="UP001367508"/>
    </source>
</evidence>
<organism evidence="1 2">
    <name type="scientific">Canavalia gladiata</name>
    <name type="common">Sword bean</name>
    <name type="synonym">Dolichos gladiatus</name>
    <dbReference type="NCBI Taxonomy" id="3824"/>
    <lineage>
        <taxon>Eukaryota</taxon>
        <taxon>Viridiplantae</taxon>
        <taxon>Streptophyta</taxon>
        <taxon>Embryophyta</taxon>
        <taxon>Tracheophyta</taxon>
        <taxon>Spermatophyta</taxon>
        <taxon>Magnoliopsida</taxon>
        <taxon>eudicotyledons</taxon>
        <taxon>Gunneridae</taxon>
        <taxon>Pentapetalae</taxon>
        <taxon>rosids</taxon>
        <taxon>fabids</taxon>
        <taxon>Fabales</taxon>
        <taxon>Fabaceae</taxon>
        <taxon>Papilionoideae</taxon>
        <taxon>50 kb inversion clade</taxon>
        <taxon>NPAAA clade</taxon>
        <taxon>indigoferoid/millettioid clade</taxon>
        <taxon>Phaseoleae</taxon>
        <taxon>Canavalia</taxon>
    </lineage>
</organism>
<name>A0AAN9LQR2_CANGL</name>
<keyword evidence="2" id="KW-1185">Reference proteome</keyword>
<proteinExistence type="predicted"/>
<dbReference type="AlphaFoldDB" id="A0AAN9LQR2"/>